<comment type="catalytic activity">
    <reaction evidence="1">
        <text>ATP + protein L-histidine = ADP + protein N-phospho-L-histidine.</text>
        <dbReference type="EC" id="2.7.13.3"/>
    </reaction>
</comment>
<feature type="transmembrane region" description="Helical" evidence="9">
    <location>
        <begin position="537"/>
        <end position="561"/>
    </location>
</feature>
<evidence type="ECO:0000256" key="5">
    <source>
        <dbReference type="ARBA" id="ARBA00022741"/>
    </source>
</evidence>
<dbReference type="Gene3D" id="1.20.5.1930">
    <property type="match status" value="1"/>
</dbReference>
<feature type="transmembrane region" description="Helical" evidence="9">
    <location>
        <begin position="415"/>
        <end position="436"/>
    </location>
</feature>
<keyword evidence="5" id="KW-0547">Nucleotide-binding</keyword>
<feature type="transmembrane region" description="Helical" evidence="9">
    <location>
        <begin position="56"/>
        <end position="73"/>
    </location>
</feature>
<accession>A0ABW4AC62</accession>
<evidence type="ECO:0000256" key="9">
    <source>
        <dbReference type="SAM" id="Phobius"/>
    </source>
</evidence>
<feature type="transmembrane region" description="Helical" evidence="9">
    <location>
        <begin position="443"/>
        <end position="462"/>
    </location>
</feature>
<keyword evidence="4" id="KW-0808">Transferase</keyword>
<dbReference type="CDD" id="cd16917">
    <property type="entry name" value="HATPase_UhpB-NarQ-NarX-like"/>
    <property type="match status" value="1"/>
</dbReference>
<dbReference type="Proteomes" id="UP001597183">
    <property type="component" value="Unassembled WGS sequence"/>
</dbReference>
<name>A0ABW4AC62_9ACTN</name>
<feature type="domain" description="Histidine kinase/HSP90-like ATPase" evidence="10">
    <location>
        <begin position="291"/>
        <end position="372"/>
    </location>
</feature>
<feature type="transmembrane region" description="Helical" evidence="9">
    <location>
        <begin position="495"/>
        <end position="517"/>
    </location>
</feature>
<dbReference type="GO" id="GO:0016301">
    <property type="term" value="F:kinase activity"/>
    <property type="evidence" value="ECO:0007669"/>
    <property type="project" value="UniProtKB-KW"/>
</dbReference>
<keyword evidence="8" id="KW-0902">Two-component regulatory system</keyword>
<feature type="transmembrane region" description="Helical" evidence="9">
    <location>
        <begin position="108"/>
        <end position="126"/>
    </location>
</feature>
<keyword evidence="9" id="KW-0812">Transmembrane</keyword>
<keyword evidence="7" id="KW-0067">ATP-binding</keyword>
<evidence type="ECO:0000259" key="10">
    <source>
        <dbReference type="Pfam" id="PF02518"/>
    </source>
</evidence>
<feature type="transmembrane region" description="Helical" evidence="9">
    <location>
        <begin position="389"/>
        <end position="409"/>
    </location>
</feature>
<feature type="transmembrane region" description="Helical" evidence="9">
    <location>
        <begin position="79"/>
        <end position="101"/>
    </location>
</feature>
<evidence type="ECO:0000256" key="6">
    <source>
        <dbReference type="ARBA" id="ARBA00022777"/>
    </source>
</evidence>
<evidence type="ECO:0000313" key="13">
    <source>
        <dbReference type="Proteomes" id="UP001597183"/>
    </source>
</evidence>
<sequence length="657" mass="68939">MARWTVPGLLVAGQLLFWPLLPWIGGDPVGPLAAFVVVAACLLAGAGLVPRREKPITALAVVLAGDVIAVLGAPVDAQWIEVGDALVILAITPFVALFSVAVHAPTRLLPAALAGTVAEQTLASIVQDGEPGVDWTHQAQALALGVLICGLIVLFGRRRRRFHAERAEAARRLDAARQAGLGAADTERRRLARELHDVTAHHLTSIVVNSSAAEMLGDQRPELRAEALDFAARTGRETLDALRRLVAILPVTAGRDDTPSLGDLADGFRALGQRITVDLPDGDPPPERAAAIYGIVREALTNTLRYAPGGHVLVRYTTAELLIEDDGGAAQVTGLGGGRGVSGMRERAQSLGGDCTAGPREGGGWRVHVVLPGEGGTVRTAYPWLRGPLAASAALVFLLILVQAGIMTLADEDGLPRTAVALILLAQVVHAVPLLWRRRTAWWAFAAVVLTGLLGPLLVVPGPVPAQYGYLLLLGCVVDFAAVHAVAARGDRPGLSWLTVPAGAGALAFVTAVLLAVDDSDKEVALSGAGERVAFVTVMTPLIAVLFAIPVGACWGFGFAGRRRRDRLREREADGLANELEQAAFQALLERHRIANGLHEDVLRHAAEVPGAAERGDLSGVLAAARRALTAMRSLLDGLGGRAETAPTPEVTSSRSE</sequence>
<dbReference type="PANTHER" id="PTHR24421">
    <property type="entry name" value="NITRATE/NITRITE SENSOR PROTEIN NARX-RELATED"/>
    <property type="match status" value="1"/>
</dbReference>
<evidence type="ECO:0000256" key="7">
    <source>
        <dbReference type="ARBA" id="ARBA00022840"/>
    </source>
</evidence>
<dbReference type="Pfam" id="PF02518">
    <property type="entry name" value="HATPase_c"/>
    <property type="match status" value="1"/>
</dbReference>
<dbReference type="InterPro" id="IPR011712">
    <property type="entry name" value="Sig_transdc_His_kin_sub3_dim/P"/>
</dbReference>
<reference evidence="13" key="1">
    <citation type="journal article" date="2019" name="Int. J. Syst. Evol. Microbiol.">
        <title>The Global Catalogue of Microorganisms (GCM) 10K type strain sequencing project: providing services to taxonomists for standard genome sequencing and annotation.</title>
        <authorList>
            <consortium name="The Broad Institute Genomics Platform"/>
            <consortium name="The Broad Institute Genome Sequencing Center for Infectious Disease"/>
            <person name="Wu L."/>
            <person name="Ma J."/>
        </authorList>
    </citation>
    <scope>NUCLEOTIDE SEQUENCE [LARGE SCALE GENOMIC DNA]</scope>
    <source>
        <strain evidence="13">CCM 7526</strain>
    </source>
</reference>
<keyword evidence="3" id="KW-0597">Phosphoprotein</keyword>
<dbReference type="Gene3D" id="3.30.565.10">
    <property type="entry name" value="Histidine kinase-like ATPase, C-terminal domain"/>
    <property type="match status" value="1"/>
</dbReference>
<evidence type="ECO:0000256" key="3">
    <source>
        <dbReference type="ARBA" id="ARBA00022553"/>
    </source>
</evidence>
<evidence type="ECO:0000256" key="2">
    <source>
        <dbReference type="ARBA" id="ARBA00012438"/>
    </source>
</evidence>
<dbReference type="EC" id="2.7.13.3" evidence="2"/>
<dbReference type="EMBL" id="JBHTMK010000031">
    <property type="protein sequence ID" value="MFD1367798.1"/>
    <property type="molecule type" value="Genomic_DNA"/>
</dbReference>
<feature type="transmembrane region" description="Helical" evidence="9">
    <location>
        <begin position="468"/>
        <end position="488"/>
    </location>
</feature>
<evidence type="ECO:0000256" key="8">
    <source>
        <dbReference type="ARBA" id="ARBA00023012"/>
    </source>
</evidence>
<proteinExistence type="predicted"/>
<gene>
    <name evidence="12" type="ORF">ACFQ5G_20805</name>
</gene>
<dbReference type="PANTHER" id="PTHR24421:SF10">
    <property type="entry name" value="NITRATE_NITRITE SENSOR PROTEIN NARQ"/>
    <property type="match status" value="1"/>
</dbReference>
<evidence type="ECO:0000259" key="11">
    <source>
        <dbReference type="Pfam" id="PF07730"/>
    </source>
</evidence>
<dbReference type="InterPro" id="IPR036890">
    <property type="entry name" value="HATPase_C_sf"/>
</dbReference>
<keyword evidence="13" id="KW-1185">Reference proteome</keyword>
<feature type="transmembrane region" description="Helical" evidence="9">
    <location>
        <begin position="32"/>
        <end position="49"/>
    </location>
</feature>
<organism evidence="12 13">
    <name type="scientific">Actinoplanes sichuanensis</name>
    <dbReference type="NCBI Taxonomy" id="512349"/>
    <lineage>
        <taxon>Bacteria</taxon>
        <taxon>Bacillati</taxon>
        <taxon>Actinomycetota</taxon>
        <taxon>Actinomycetes</taxon>
        <taxon>Micromonosporales</taxon>
        <taxon>Micromonosporaceae</taxon>
        <taxon>Actinoplanes</taxon>
    </lineage>
</organism>
<evidence type="ECO:0000256" key="4">
    <source>
        <dbReference type="ARBA" id="ARBA00022679"/>
    </source>
</evidence>
<keyword evidence="6 12" id="KW-0418">Kinase</keyword>
<evidence type="ECO:0000256" key="1">
    <source>
        <dbReference type="ARBA" id="ARBA00000085"/>
    </source>
</evidence>
<keyword evidence="9" id="KW-1133">Transmembrane helix</keyword>
<keyword evidence="9" id="KW-0472">Membrane</keyword>
<dbReference type="InterPro" id="IPR003594">
    <property type="entry name" value="HATPase_dom"/>
</dbReference>
<feature type="domain" description="Signal transduction histidine kinase subgroup 3 dimerisation and phosphoacceptor" evidence="11">
    <location>
        <begin position="187"/>
        <end position="248"/>
    </location>
</feature>
<dbReference type="InterPro" id="IPR050482">
    <property type="entry name" value="Sensor_HK_TwoCompSys"/>
</dbReference>
<evidence type="ECO:0000313" key="12">
    <source>
        <dbReference type="EMBL" id="MFD1367798.1"/>
    </source>
</evidence>
<dbReference type="RefSeq" id="WP_317787213.1">
    <property type="nucleotide sequence ID" value="NZ_AP028461.1"/>
</dbReference>
<dbReference type="SUPFAM" id="SSF55874">
    <property type="entry name" value="ATPase domain of HSP90 chaperone/DNA topoisomerase II/histidine kinase"/>
    <property type="match status" value="1"/>
</dbReference>
<dbReference type="Pfam" id="PF07730">
    <property type="entry name" value="HisKA_3"/>
    <property type="match status" value="1"/>
</dbReference>
<comment type="caution">
    <text evidence="12">The sequence shown here is derived from an EMBL/GenBank/DDBJ whole genome shotgun (WGS) entry which is preliminary data.</text>
</comment>
<feature type="transmembrane region" description="Helical" evidence="9">
    <location>
        <begin position="138"/>
        <end position="156"/>
    </location>
</feature>
<protein>
    <recommendedName>
        <fullName evidence="2">histidine kinase</fullName>
        <ecNumber evidence="2">2.7.13.3</ecNumber>
    </recommendedName>
</protein>